<feature type="region of interest" description="Disordered" evidence="1">
    <location>
        <begin position="390"/>
        <end position="466"/>
    </location>
</feature>
<evidence type="ECO:0000313" key="3">
    <source>
        <dbReference type="EMBL" id="CAL7942401.1"/>
    </source>
</evidence>
<feature type="compositionally biased region" description="Basic and acidic residues" evidence="1">
    <location>
        <begin position="434"/>
        <end position="466"/>
    </location>
</feature>
<comment type="caution">
    <text evidence="3">The sequence shown here is derived from an EMBL/GenBank/DDBJ whole genome shotgun (WGS) entry which is preliminary data.</text>
</comment>
<feature type="compositionally biased region" description="Polar residues" evidence="1">
    <location>
        <begin position="390"/>
        <end position="408"/>
    </location>
</feature>
<organism evidence="3 4">
    <name type="scientific">Xylocopa violacea</name>
    <name type="common">Violet carpenter bee</name>
    <name type="synonym">Apis violacea</name>
    <dbReference type="NCBI Taxonomy" id="135666"/>
    <lineage>
        <taxon>Eukaryota</taxon>
        <taxon>Metazoa</taxon>
        <taxon>Ecdysozoa</taxon>
        <taxon>Arthropoda</taxon>
        <taxon>Hexapoda</taxon>
        <taxon>Insecta</taxon>
        <taxon>Pterygota</taxon>
        <taxon>Neoptera</taxon>
        <taxon>Endopterygota</taxon>
        <taxon>Hymenoptera</taxon>
        <taxon>Apocrita</taxon>
        <taxon>Aculeata</taxon>
        <taxon>Apoidea</taxon>
        <taxon>Anthophila</taxon>
        <taxon>Apidae</taxon>
        <taxon>Xylocopa</taxon>
        <taxon>Xylocopa</taxon>
    </lineage>
</organism>
<feature type="region of interest" description="Disordered" evidence="1">
    <location>
        <begin position="173"/>
        <end position="192"/>
    </location>
</feature>
<feature type="compositionally biased region" description="Polar residues" evidence="1">
    <location>
        <begin position="173"/>
        <end position="183"/>
    </location>
</feature>
<protein>
    <submittedName>
        <fullName evidence="3">Uncharacterized protein</fullName>
    </submittedName>
</protein>
<feature type="chain" id="PRO_5046533989" evidence="2">
    <location>
        <begin position="20"/>
        <end position="466"/>
    </location>
</feature>
<proteinExistence type="predicted"/>
<feature type="signal peptide" evidence="2">
    <location>
        <begin position="1"/>
        <end position="19"/>
    </location>
</feature>
<evidence type="ECO:0000256" key="1">
    <source>
        <dbReference type="SAM" id="MobiDB-lite"/>
    </source>
</evidence>
<keyword evidence="2" id="KW-0732">Signal</keyword>
<dbReference type="Proteomes" id="UP001642520">
    <property type="component" value="Unassembled WGS sequence"/>
</dbReference>
<dbReference type="EMBL" id="CAXAJV020001292">
    <property type="protein sequence ID" value="CAL7942401.1"/>
    <property type="molecule type" value="Genomic_DNA"/>
</dbReference>
<keyword evidence="4" id="KW-1185">Reference proteome</keyword>
<gene>
    <name evidence="3" type="ORF">XYLVIOL_LOCUS5530</name>
</gene>
<reference evidence="3 4" key="1">
    <citation type="submission" date="2024-08" db="EMBL/GenBank/DDBJ databases">
        <authorList>
            <person name="Will J Nash"/>
            <person name="Angela Man"/>
            <person name="Seanna McTaggart"/>
            <person name="Kendall Baker"/>
            <person name="Tom Barker"/>
            <person name="Leah Catchpole"/>
            <person name="Alex Durrant"/>
            <person name="Karim Gharbi"/>
            <person name="Naomi Irish"/>
            <person name="Gemy Kaithakottil"/>
            <person name="Debby Ku"/>
            <person name="Aaliyah Providence"/>
            <person name="Felix Shaw"/>
            <person name="David Swarbreck"/>
            <person name="Chris Watkins"/>
            <person name="Ann M. McCartney"/>
            <person name="Giulio Formenti"/>
            <person name="Alice Mouton"/>
            <person name="Noel Vella"/>
            <person name="Bjorn M von Reumont"/>
            <person name="Adriana Vella"/>
            <person name="Wilfried Haerty"/>
        </authorList>
    </citation>
    <scope>NUCLEOTIDE SEQUENCE [LARGE SCALE GENOMIC DNA]</scope>
</reference>
<sequence length="466" mass="51796">MKFNACFLFLLLSVTLIRANPALKTTEKKSLTEESKAEATKENLKIEETGEDKDRSKKAALCLQIEPISPQTAQIALNEHQLGLQNIPLAVQTQSIPQQVQSLSVVQPVASSLSQANIVVPQQMIQHFPQSLSQANIVLPQQIVNPVHTLRIVQPAIQPCAQSAPSVNIIQSTPQNKVSQTAQKPKPKPTATHIKETEPVKELSKPMRIEKQPLPLPAPQETLSVMPVVPTFQQEQMMLIPETEEATFIQIPSHPICSNPLHGLMTECTCQKMDSSALNMMPVASYPATYASMTVPHMVASQVKLGPQARTKTYVNVNIPHSHSYQQPYTPQQPVYHQNTYMEGLNSAMNPYGMNDMVDNSYASKTSLPSLTINAFPHSYRAANSIPQSEFSENSLRNKQEVQASPMSSEIREFLTSNKVPRETDPDQLSPEKTQIKQDEGRAMLIDGRRNARSNKEEAKVQKKQM</sequence>
<name>A0ABP1NN00_XYLVO</name>
<evidence type="ECO:0000256" key="2">
    <source>
        <dbReference type="SAM" id="SignalP"/>
    </source>
</evidence>
<evidence type="ECO:0000313" key="4">
    <source>
        <dbReference type="Proteomes" id="UP001642520"/>
    </source>
</evidence>
<feature type="region of interest" description="Disordered" evidence="1">
    <location>
        <begin position="27"/>
        <end position="51"/>
    </location>
</feature>
<accession>A0ABP1NN00</accession>